<reference evidence="2" key="1">
    <citation type="submission" date="2023-05" db="EMBL/GenBank/DDBJ databases">
        <title>Genome and transcriptome analyses reveal genes involved in the formation of fine ridges on petal epidermal cells in Hibiscus trionum.</title>
        <authorList>
            <person name="Koshimizu S."/>
            <person name="Masuda S."/>
            <person name="Ishii T."/>
            <person name="Shirasu K."/>
            <person name="Hoshino A."/>
            <person name="Arita M."/>
        </authorList>
    </citation>
    <scope>NUCLEOTIDE SEQUENCE</scope>
    <source>
        <strain evidence="2">Hamamatsu line</strain>
    </source>
</reference>
<comment type="caution">
    <text evidence="2">The sequence shown here is derived from an EMBL/GenBank/DDBJ whole genome shotgun (WGS) entry which is preliminary data.</text>
</comment>
<accession>A0A9W7M9C4</accession>
<dbReference type="InterPro" id="IPR001810">
    <property type="entry name" value="F-box_dom"/>
</dbReference>
<name>A0A9W7M9C4_HIBTR</name>
<protein>
    <recommendedName>
        <fullName evidence="1">F-box domain-containing protein</fullName>
    </recommendedName>
</protein>
<dbReference type="EMBL" id="BSYR01000025">
    <property type="protein sequence ID" value="GMI93003.1"/>
    <property type="molecule type" value="Genomic_DNA"/>
</dbReference>
<gene>
    <name evidence="2" type="ORF">HRI_002969600</name>
</gene>
<evidence type="ECO:0000313" key="2">
    <source>
        <dbReference type="EMBL" id="GMI93003.1"/>
    </source>
</evidence>
<organism evidence="2 3">
    <name type="scientific">Hibiscus trionum</name>
    <name type="common">Flower of an hour</name>
    <dbReference type="NCBI Taxonomy" id="183268"/>
    <lineage>
        <taxon>Eukaryota</taxon>
        <taxon>Viridiplantae</taxon>
        <taxon>Streptophyta</taxon>
        <taxon>Embryophyta</taxon>
        <taxon>Tracheophyta</taxon>
        <taxon>Spermatophyta</taxon>
        <taxon>Magnoliopsida</taxon>
        <taxon>eudicotyledons</taxon>
        <taxon>Gunneridae</taxon>
        <taxon>Pentapetalae</taxon>
        <taxon>rosids</taxon>
        <taxon>malvids</taxon>
        <taxon>Malvales</taxon>
        <taxon>Malvaceae</taxon>
        <taxon>Malvoideae</taxon>
        <taxon>Hibiscus</taxon>
    </lineage>
</organism>
<keyword evidence="3" id="KW-1185">Reference proteome</keyword>
<dbReference type="SUPFAM" id="SSF81383">
    <property type="entry name" value="F-box domain"/>
    <property type="match status" value="1"/>
</dbReference>
<proteinExistence type="predicted"/>
<dbReference type="Pfam" id="PF00646">
    <property type="entry name" value="F-box"/>
    <property type="match status" value="1"/>
</dbReference>
<dbReference type="AlphaFoldDB" id="A0A9W7M9C4"/>
<evidence type="ECO:0000259" key="1">
    <source>
        <dbReference type="Pfam" id="PF00646"/>
    </source>
</evidence>
<dbReference type="OrthoDB" id="1002561at2759"/>
<evidence type="ECO:0000313" key="3">
    <source>
        <dbReference type="Proteomes" id="UP001165190"/>
    </source>
</evidence>
<dbReference type="Proteomes" id="UP001165190">
    <property type="component" value="Unassembled WGS sequence"/>
</dbReference>
<sequence length="69" mass="7541">MRGSARPGPSMYYVIDFVSSALPLRVVSSLFPQINSKMQGLSKTGSDLPEVLVLEILSKLPVKSLTRFS</sequence>
<feature type="domain" description="F-box" evidence="1">
    <location>
        <begin position="46"/>
        <end position="69"/>
    </location>
</feature>
<dbReference type="InterPro" id="IPR036047">
    <property type="entry name" value="F-box-like_dom_sf"/>
</dbReference>